<sequence length="152" mass="17140">MPFGVDLRLLPGDVDSLLVRQQAGFKSENVDGPETPLGWMCSLGAFKYTVLRSRYEQLDESEPCTFQRCQHKHGHLQTATTSESQVAYHVETFLAHSRLSLWFQLRSPEQLRDLVEAVVAAYHTLSLSLATIKSNELSILLFVGTDRCNLTK</sequence>
<dbReference type="GeneID" id="23564919"/>
<evidence type="ECO:0000313" key="1">
    <source>
        <dbReference type="EMBL" id="KIS66816.1"/>
    </source>
</evidence>
<keyword evidence="2" id="KW-1185">Reference proteome</keyword>
<accession>A0A0D1DSI1</accession>
<proteinExistence type="predicted"/>
<dbReference type="KEGG" id="uma:UMAG_04877"/>
<reference evidence="1 2" key="1">
    <citation type="journal article" date="2006" name="Nature">
        <title>Insights from the genome of the biotrophic fungal plant pathogen Ustilago maydis.</title>
        <authorList>
            <person name="Kamper J."/>
            <person name="Kahmann R."/>
            <person name="Bolker M."/>
            <person name="Ma L.J."/>
            <person name="Brefort T."/>
            <person name="Saville B.J."/>
            <person name="Banuett F."/>
            <person name="Kronstad J.W."/>
            <person name="Gold S.E."/>
            <person name="Muller O."/>
            <person name="Perlin M.H."/>
            <person name="Wosten H.A."/>
            <person name="de Vries R."/>
            <person name="Ruiz-Herrera J."/>
            <person name="Reynaga-Pena C.G."/>
            <person name="Snetselaar K."/>
            <person name="McCann M."/>
            <person name="Perez-Martin J."/>
            <person name="Feldbrugge M."/>
            <person name="Basse C.W."/>
            <person name="Steinberg G."/>
            <person name="Ibeas J.I."/>
            <person name="Holloman W."/>
            <person name="Guzman P."/>
            <person name="Farman M."/>
            <person name="Stajich J.E."/>
            <person name="Sentandreu R."/>
            <person name="Gonzalez-Prieto J.M."/>
            <person name="Kennell J.C."/>
            <person name="Molina L."/>
            <person name="Schirawski J."/>
            <person name="Mendoza-Mendoza A."/>
            <person name="Greilinger D."/>
            <person name="Munch K."/>
            <person name="Rossel N."/>
            <person name="Scherer M."/>
            <person name="Vranes M."/>
            <person name="Ladendorf O."/>
            <person name="Vincon V."/>
            <person name="Fuchs U."/>
            <person name="Sandrock B."/>
            <person name="Meng S."/>
            <person name="Ho E.C."/>
            <person name="Cahill M.J."/>
            <person name="Boyce K.J."/>
            <person name="Klose J."/>
            <person name="Klosterman S.J."/>
            <person name="Deelstra H.J."/>
            <person name="Ortiz-Castellanos L."/>
            <person name="Li W."/>
            <person name="Sanchez-Alonso P."/>
            <person name="Schreier P.H."/>
            <person name="Hauser-Hahn I."/>
            <person name="Vaupel M."/>
            <person name="Koopmann E."/>
            <person name="Friedrich G."/>
            <person name="Voss H."/>
            <person name="Schluter T."/>
            <person name="Margolis J."/>
            <person name="Platt D."/>
            <person name="Swimmer C."/>
            <person name="Gnirke A."/>
            <person name="Chen F."/>
            <person name="Vysotskaia V."/>
            <person name="Mannhaupt G."/>
            <person name="Guldener U."/>
            <person name="Munsterkotter M."/>
            <person name="Haase D."/>
            <person name="Oesterheld M."/>
            <person name="Mewes H.W."/>
            <person name="Mauceli E.W."/>
            <person name="DeCaprio D."/>
            <person name="Wade C.M."/>
            <person name="Butler J."/>
            <person name="Young S."/>
            <person name="Jaffe D.B."/>
            <person name="Calvo S."/>
            <person name="Nusbaum C."/>
            <person name="Galagan J."/>
            <person name="Birren B.W."/>
        </authorList>
    </citation>
    <scope>NUCLEOTIDE SEQUENCE [LARGE SCALE GENOMIC DNA]</scope>
    <source>
        <strain evidence="2">DSM 14603 / FGSC 9021 / UM521</strain>
    </source>
</reference>
<evidence type="ECO:0000313" key="2">
    <source>
        <dbReference type="Proteomes" id="UP000000561"/>
    </source>
</evidence>
<gene>
    <name evidence="1" type="ORF">UMAG_04877</name>
</gene>
<name>A0A0D1DSI1_MYCMD</name>
<organism evidence="1 2">
    <name type="scientific">Mycosarcoma maydis</name>
    <name type="common">Corn smut fungus</name>
    <name type="synonym">Ustilago maydis</name>
    <dbReference type="NCBI Taxonomy" id="5270"/>
    <lineage>
        <taxon>Eukaryota</taxon>
        <taxon>Fungi</taxon>
        <taxon>Dikarya</taxon>
        <taxon>Basidiomycota</taxon>
        <taxon>Ustilaginomycotina</taxon>
        <taxon>Ustilaginomycetes</taxon>
        <taxon>Ustilaginales</taxon>
        <taxon>Ustilaginaceae</taxon>
        <taxon>Mycosarcoma</taxon>
    </lineage>
</organism>
<protein>
    <submittedName>
        <fullName evidence="1">Uncharacterized protein</fullName>
    </submittedName>
</protein>
<dbReference type="AlphaFoldDB" id="A0A0D1DSI1"/>
<dbReference type="RefSeq" id="XP_011391715.1">
    <property type="nucleotide sequence ID" value="XM_011393413.1"/>
</dbReference>
<dbReference type="VEuPathDB" id="FungiDB:UMAG_04877"/>
<dbReference type="Proteomes" id="UP000000561">
    <property type="component" value="Chromosome 17"/>
</dbReference>
<dbReference type="EMBL" id="CM003156">
    <property type="protein sequence ID" value="KIS66816.1"/>
    <property type="molecule type" value="Genomic_DNA"/>
</dbReference>
<dbReference type="InParanoid" id="A0A0D1DSI1"/>